<dbReference type="EMBL" id="JAVRHY010000007">
    <property type="protein sequence ID" value="MDT0618724.1"/>
    <property type="molecule type" value="Genomic_DNA"/>
</dbReference>
<keyword evidence="5 8" id="KW-0862">Zinc</keyword>
<reference evidence="9 10" key="1">
    <citation type="submission" date="2023-09" db="EMBL/GenBank/DDBJ databases">
        <authorList>
            <person name="Rey-Velasco X."/>
        </authorList>
    </citation>
    <scope>NUCLEOTIDE SEQUENCE [LARGE SCALE GENOMIC DNA]</scope>
    <source>
        <strain evidence="9 10">P385</strain>
    </source>
</reference>
<dbReference type="SMART" id="SM00947">
    <property type="entry name" value="Pro_CA"/>
    <property type="match status" value="1"/>
</dbReference>
<dbReference type="PROSITE" id="PS00705">
    <property type="entry name" value="PROK_CO2_ANHYDRASE_2"/>
    <property type="match status" value="1"/>
</dbReference>
<comment type="catalytic activity">
    <reaction evidence="7 8">
        <text>hydrogencarbonate + H(+) = CO2 + H2O</text>
        <dbReference type="Rhea" id="RHEA:10748"/>
        <dbReference type="ChEBI" id="CHEBI:15377"/>
        <dbReference type="ChEBI" id="CHEBI:15378"/>
        <dbReference type="ChEBI" id="CHEBI:16526"/>
        <dbReference type="ChEBI" id="CHEBI:17544"/>
        <dbReference type="EC" id="4.2.1.1"/>
    </reaction>
</comment>
<comment type="function">
    <text evidence="8">Reversible hydration of carbon dioxide.</text>
</comment>
<keyword evidence="10" id="KW-1185">Reference proteome</keyword>
<dbReference type="GO" id="GO:0004089">
    <property type="term" value="F:carbonate dehydratase activity"/>
    <property type="evidence" value="ECO:0007669"/>
    <property type="project" value="UniProtKB-EC"/>
</dbReference>
<evidence type="ECO:0000256" key="4">
    <source>
        <dbReference type="ARBA" id="ARBA00022723"/>
    </source>
</evidence>
<comment type="caution">
    <text evidence="9">The sequence shown here is derived from an EMBL/GenBank/DDBJ whole genome shotgun (WGS) entry which is preliminary data.</text>
</comment>
<dbReference type="Proteomes" id="UP001259982">
    <property type="component" value="Unassembled WGS sequence"/>
</dbReference>
<evidence type="ECO:0000256" key="7">
    <source>
        <dbReference type="ARBA" id="ARBA00048348"/>
    </source>
</evidence>
<dbReference type="CDD" id="cd00884">
    <property type="entry name" value="beta_CA_cladeB"/>
    <property type="match status" value="1"/>
</dbReference>
<name>A0ABU3B8C8_9GAMM</name>
<dbReference type="Pfam" id="PF00484">
    <property type="entry name" value="Pro_CA"/>
    <property type="match status" value="1"/>
</dbReference>
<dbReference type="PANTHER" id="PTHR11002">
    <property type="entry name" value="CARBONIC ANHYDRASE"/>
    <property type="match status" value="1"/>
</dbReference>
<keyword evidence="6 8" id="KW-0456">Lyase</keyword>
<evidence type="ECO:0000256" key="2">
    <source>
        <dbReference type="ARBA" id="ARBA00006217"/>
    </source>
</evidence>
<evidence type="ECO:0000313" key="9">
    <source>
        <dbReference type="EMBL" id="MDT0618724.1"/>
    </source>
</evidence>
<protein>
    <recommendedName>
        <fullName evidence="3 8">Carbonic anhydrase</fullName>
        <ecNumber evidence="3 8">4.2.1.1</ecNumber>
    </recommendedName>
    <alternativeName>
        <fullName evidence="8">Carbonate dehydratase</fullName>
    </alternativeName>
</protein>
<dbReference type="RefSeq" id="WP_311658902.1">
    <property type="nucleotide sequence ID" value="NZ_JAVRHY010000007.1"/>
</dbReference>
<dbReference type="InterPro" id="IPR036874">
    <property type="entry name" value="Carbonic_anhydrase_sf"/>
</dbReference>
<comment type="similarity">
    <text evidence="2 8">Belongs to the beta-class carbonic anhydrase family.</text>
</comment>
<dbReference type="SUPFAM" id="SSF53056">
    <property type="entry name" value="beta-carbonic anhydrase, cab"/>
    <property type="match status" value="1"/>
</dbReference>
<evidence type="ECO:0000313" key="10">
    <source>
        <dbReference type="Proteomes" id="UP001259982"/>
    </source>
</evidence>
<dbReference type="InterPro" id="IPR045066">
    <property type="entry name" value="Beta_CA_cladeB"/>
</dbReference>
<dbReference type="PROSITE" id="PS00704">
    <property type="entry name" value="PROK_CO2_ANHYDRASE_1"/>
    <property type="match status" value="1"/>
</dbReference>
<organism evidence="9 10">
    <name type="scientific">Spectribacter acetivorans</name>
    <dbReference type="NCBI Taxonomy" id="3075603"/>
    <lineage>
        <taxon>Bacteria</taxon>
        <taxon>Pseudomonadati</taxon>
        <taxon>Pseudomonadota</taxon>
        <taxon>Gammaproteobacteria</taxon>
        <taxon>Salinisphaerales</taxon>
        <taxon>Salinisphaeraceae</taxon>
        <taxon>Spectribacter</taxon>
    </lineage>
</organism>
<sequence>MDKILDGIERFQGERFADYRELFAELAGGQSPATLFITCADSRVDPSLITGADPGDLFVCRNAGNIVPPYGGGAEGTAASVEYAVGALNVRDVIVCGHSGCGAMTGALAPENLSGFPQVGQWLTHCHAAVTTVRHNHPELDGADQLDRVIEQNTLVQLQHLRTHPAVAARLAADGIRLHAWVYDIGSGQIRAHNPDRDAFEPLDRAYASLRENAG</sequence>
<evidence type="ECO:0000256" key="5">
    <source>
        <dbReference type="ARBA" id="ARBA00022833"/>
    </source>
</evidence>
<evidence type="ECO:0000256" key="6">
    <source>
        <dbReference type="ARBA" id="ARBA00023239"/>
    </source>
</evidence>
<evidence type="ECO:0000256" key="1">
    <source>
        <dbReference type="ARBA" id="ARBA00001947"/>
    </source>
</evidence>
<dbReference type="InterPro" id="IPR001765">
    <property type="entry name" value="Carbonic_anhydrase"/>
</dbReference>
<dbReference type="EC" id="4.2.1.1" evidence="3 8"/>
<evidence type="ECO:0000256" key="8">
    <source>
        <dbReference type="RuleBase" id="RU003956"/>
    </source>
</evidence>
<evidence type="ECO:0000256" key="3">
    <source>
        <dbReference type="ARBA" id="ARBA00012925"/>
    </source>
</evidence>
<accession>A0ABU3B8C8</accession>
<keyword evidence="4" id="KW-0479">Metal-binding</keyword>
<comment type="cofactor">
    <cofactor evidence="1">
        <name>Zn(2+)</name>
        <dbReference type="ChEBI" id="CHEBI:29105"/>
    </cofactor>
</comment>
<dbReference type="InterPro" id="IPR015892">
    <property type="entry name" value="Carbonic_anhydrase_CS"/>
</dbReference>
<dbReference type="PANTHER" id="PTHR11002:SF76">
    <property type="entry name" value="CARBONIC ANHYDRASE"/>
    <property type="match status" value="1"/>
</dbReference>
<proteinExistence type="inferred from homology"/>
<gene>
    <name evidence="9" type="ORF">RM531_09565</name>
</gene>
<dbReference type="Gene3D" id="3.40.1050.10">
    <property type="entry name" value="Carbonic anhydrase"/>
    <property type="match status" value="1"/>
</dbReference>